<comment type="pathway">
    <text evidence="1">Cofactor biosynthesis; adenosylcobalamin biosynthesis.</text>
</comment>
<dbReference type="NCBIfam" id="NF005970">
    <property type="entry name" value="PRK08057.1-4"/>
    <property type="match status" value="1"/>
</dbReference>
<evidence type="ECO:0000313" key="4">
    <source>
        <dbReference type="EMBL" id="KKI98928.1"/>
    </source>
</evidence>
<keyword evidence="5" id="KW-1185">Reference proteome</keyword>
<reference evidence="4" key="1">
    <citation type="submission" date="2012-04" db="EMBL/GenBank/DDBJ databases">
        <authorList>
            <person name="Borisov I.G."/>
            <person name="Ivanikova N.V."/>
            <person name="Pinevich A.V."/>
        </authorList>
    </citation>
    <scope>NUCLEOTIDE SEQUENCE</scope>
    <source>
        <strain evidence="4">CALU 1027</strain>
    </source>
</reference>
<comment type="caution">
    <text evidence="4">The sequence shown here is derived from an EMBL/GenBank/DDBJ whole genome shotgun (WGS) entry which is preliminary data.</text>
</comment>
<keyword evidence="2" id="KW-0169">Cobalamin biosynthesis</keyword>
<gene>
    <name evidence="4" type="ORF">PROH_13930</name>
</gene>
<dbReference type="UniPathway" id="UPA00148"/>
<dbReference type="STRING" id="317619.GCA_000332315_01920"/>
<dbReference type="Proteomes" id="UP000034681">
    <property type="component" value="Unassembled WGS sequence"/>
</dbReference>
<evidence type="ECO:0000256" key="3">
    <source>
        <dbReference type="ARBA" id="ARBA00023002"/>
    </source>
</evidence>
<proteinExistence type="predicted"/>
<sequence>MAKPDRPQNCTTTRVKIWLIGGTQDSAQLAEALVAAQLPTVVTVTTAAARSLYPTHPLLQVQVGILGPESMAGFLQEQTIGGILDASHPFATVVSQGAIAAAALASLPYIRYERIQLGESLAAAQTADFDPQDLPLGGHRVLLVVGYRLLPQFQIWHDRATLFARILPSEIALKTALDSGFSGRNLVALRPPVSLELERSLWRQWDISLVVAKASGTAGGEAVKRQVAQELGIPLILIPRPWVAYPQQTGDRATAIALCQQALHQSLPSPD</sequence>
<dbReference type="PROSITE" id="PS51014">
    <property type="entry name" value="COBK_CBIJ"/>
    <property type="match status" value="1"/>
</dbReference>
<dbReference type="RefSeq" id="WP_017712384.1">
    <property type="nucleotide sequence ID" value="NZ_KB235937.1"/>
</dbReference>
<dbReference type="OrthoDB" id="9780707at2"/>
<dbReference type="EMBL" id="AJTX02000006">
    <property type="protein sequence ID" value="KKI98928.1"/>
    <property type="molecule type" value="Genomic_DNA"/>
</dbReference>
<dbReference type="AlphaFoldDB" id="A0A0M2PW90"/>
<protein>
    <submittedName>
        <fullName evidence="4">Cobalt-precorrin-6X reductase</fullName>
    </submittedName>
</protein>
<dbReference type="GO" id="GO:0016994">
    <property type="term" value="F:precorrin-6A reductase activity"/>
    <property type="evidence" value="ECO:0007669"/>
    <property type="project" value="InterPro"/>
</dbReference>
<dbReference type="eggNOG" id="COG2099">
    <property type="taxonomic scope" value="Bacteria"/>
</dbReference>
<evidence type="ECO:0000256" key="2">
    <source>
        <dbReference type="ARBA" id="ARBA00022573"/>
    </source>
</evidence>
<dbReference type="Pfam" id="PF02571">
    <property type="entry name" value="CbiJ"/>
    <property type="match status" value="1"/>
</dbReference>
<dbReference type="InterPro" id="IPR003723">
    <property type="entry name" value="Precorrin-6x_reduct"/>
</dbReference>
<name>A0A0M2PW90_PROHO</name>
<evidence type="ECO:0000256" key="1">
    <source>
        <dbReference type="ARBA" id="ARBA00004953"/>
    </source>
</evidence>
<dbReference type="PANTHER" id="PTHR36925">
    <property type="entry name" value="COBALT-PRECORRIN-6A REDUCTASE"/>
    <property type="match status" value="1"/>
</dbReference>
<dbReference type="PANTHER" id="PTHR36925:SF1">
    <property type="entry name" value="COBALT-PRECORRIN-6A REDUCTASE"/>
    <property type="match status" value="1"/>
</dbReference>
<organism evidence="4 5">
    <name type="scientific">Prochlorothrix hollandica PCC 9006 = CALU 1027</name>
    <dbReference type="NCBI Taxonomy" id="317619"/>
    <lineage>
        <taxon>Bacteria</taxon>
        <taxon>Bacillati</taxon>
        <taxon>Cyanobacteriota</taxon>
        <taxon>Cyanophyceae</taxon>
        <taxon>Prochlorotrichales</taxon>
        <taxon>Prochlorotrichaceae</taxon>
        <taxon>Prochlorothrix</taxon>
    </lineage>
</organism>
<dbReference type="GO" id="GO:0009236">
    <property type="term" value="P:cobalamin biosynthetic process"/>
    <property type="evidence" value="ECO:0007669"/>
    <property type="project" value="UniProtKB-UniPathway"/>
</dbReference>
<evidence type="ECO:0000313" key="5">
    <source>
        <dbReference type="Proteomes" id="UP000034681"/>
    </source>
</evidence>
<keyword evidence="3" id="KW-0560">Oxidoreductase</keyword>
<dbReference type="NCBIfam" id="TIGR00715">
    <property type="entry name" value="precor6x_red"/>
    <property type="match status" value="1"/>
</dbReference>
<accession>A0A0M2PW90</accession>